<dbReference type="Pfam" id="PF17682">
    <property type="entry name" value="Tau95_N"/>
    <property type="match status" value="1"/>
</dbReference>
<protein>
    <submittedName>
        <fullName evidence="2">Tau 95 subunit of transcription factor TFIIIC</fullName>
    </submittedName>
</protein>
<dbReference type="PANTHER" id="PTHR13230:SF5">
    <property type="entry name" value="GENERAL TRANSCRIPTION FACTOR 3C POLYPEPTIDE 5"/>
    <property type="match status" value="1"/>
</dbReference>
<dbReference type="InterPro" id="IPR040454">
    <property type="entry name" value="TF_IIIC_Tfc1/Sfc1"/>
</dbReference>
<dbReference type="PANTHER" id="PTHR13230">
    <property type="entry name" value="GENERAL TRANSCRIPTION FACTOR IIIC, POLYPEPTIDE 5"/>
    <property type="match status" value="1"/>
</dbReference>
<dbReference type="InterPro" id="IPR041499">
    <property type="entry name" value="Tfc1/Sfc1_N"/>
</dbReference>
<keyword evidence="3" id="KW-1185">Reference proteome</keyword>
<dbReference type="GO" id="GO:0000127">
    <property type="term" value="C:transcription factor TFIIIC complex"/>
    <property type="evidence" value="ECO:0007669"/>
    <property type="project" value="InterPro"/>
</dbReference>
<evidence type="ECO:0000313" key="2">
    <source>
        <dbReference type="EMBL" id="KAJ3084453.1"/>
    </source>
</evidence>
<proteinExistence type="predicted"/>
<dbReference type="AlphaFoldDB" id="A0AAD5SM81"/>
<name>A0AAD5SM81_9FUNG</name>
<reference evidence="2" key="1">
    <citation type="submission" date="2020-05" db="EMBL/GenBank/DDBJ databases">
        <title>Phylogenomic resolution of chytrid fungi.</title>
        <authorList>
            <person name="Stajich J.E."/>
            <person name="Amses K."/>
            <person name="Simmons R."/>
            <person name="Seto K."/>
            <person name="Myers J."/>
            <person name="Bonds A."/>
            <person name="Quandt C.A."/>
            <person name="Barry K."/>
            <person name="Liu P."/>
            <person name="Grigoriev I."/>
            <person name="Longcore J.E."/>
            <person name="James T.Y."/>
        </authorList>
    </citation>
    <scope>NUCLEOTIDE SEQUENCE</scope>
    <source>
        <strain evidence="2">JEL0513</strain>
    </source>
</reference>
<gene>
    <name evidence="2" type="primary">TFC1_2</name>
    <name evidence="2" type="ORF">HK100_009292</name>
</gene>
<dbReference type="Proteomes" id="UP001211907">
    <property type="component" value="Unassembled WGS sequence"/>
</dbReference>
<evidence type="ECO:0000313" key="3">
    <source>
        <dbReference type="Proteomes" id="UP001211907"/>
    </source>
</evidence>
<dbReference type="GO" id="GO:0006384">
    <property type="term" value="P:transcription initiation at RNA polymerase III promoter"/>
    <property type="evidence" value="ECO:0007669"/>
    <property type="project" value="InterPro"/>
</dbReference>
<evidence type="ECO:0000259" key="1">
    <source>
        <dbReference type="Pfam" id="PF17682"/>
    </source>
</evidence>
<dbReference type="GO" id="GO:0001003">
    <property type="term" value="F:RNA polymerase III type 2 promoter sequence-specific DNA binding"/>
    <property type="evidence" value="ECO:0007669"/>
    <property type="project" value="TreeGrafter"/>
</dbReference>
<accession>A0AAD5SM81</accession>
<dbReference type="EMBL" id="JADGJH010004745">
    <property type="protein sequence ID" value="KAJ3084453.1"/>
    <property type="molecule type" value="Genomic_DNA"/>
</dbReference>
<dbReference type="Gene3D" id="3.30.200.160">
    <property type="entry name" value="TFIIIC, subcomplex tauA, subunit Sfc1, barrel domain"/>
    <property type="match status" value="1"/>
</dbReference>
<organism evidence="2 3">
    <name type="scientific">Physocladia obscura</name>
    <dbReference type="NCBI Taxonomy" id="109957"/>
    <lineage>
        <taxon>Eukaryota</taxon>
        <taxon>Fungi</taxon>
        <taxon>Fungi incertae sedis</taxon>
        <taxon>Chytridiomycota</taxon>
        <taxon>Chytridiomycota incertae sedis</taxon>
        <taxon>Chytridiomycetes</taxon>
        <taxon>Chytridiales</taxon>
        <taxon>Chytriomycetaceae</taxon>
        <taxon>Physocladia</taxon>
    </lineage>
</organism>
<feature type="domain" description="Transcription factor IIIC subunit Tfc1/Sfc1 triple barrel" evidence="1">
    <location>
        <begin position="20"/>
        <end position="121"/>
    </location>
</feature>
<dbReference type="GO" id="GO:0001002">
    <property type="term" value="F:RNA polymerase III type 1 promoter sequence-specific DNA binding"/>
    <property type="evidence" value="ECO:0007669"/>
    <property type="project" value="TreeGrafter"/>
</dbReference>
<comment type="caution">
    <text evidence="2">The sequence shown here is derived from an EMBL/GenBank/DDBJ whole genome shotgun (WGS) entry which is preliminary data.</text>
</comment>
<sequence length="121" mass="13361">MEANYLQTPGVALRNWRFNVVEMPGRITSGSSSAAIEALGGLESISKTFSQDLVPLELKLRPNDPFAHPVIGEVVDTANLLMRVTRKQRKHGSGPNGEHLECDYKLDSEIIGIITKTGRFR</sequence>
<feature type="non-terminal residue" evidence="2">
    <location>
        <position position="121"/>
    </location>
</feature>
<dbReference type="InterPro" id="IPR042536">
    <property type="entry name" value="TFIIIC_tauA_Sfc1"/>
</dbReference>